<dbReference type="SMART" id="SM00867">
    <property type="entry name" value="YceI"/>
    <property type="match status" value="1"/>
</dbReference>
<proteinExistence type="inferred from homology"/>
<dbReference type="RefSeq" id="WP_345553712.1">
    <property type="nucleotide sequence ID" value="NZ_BAAAZA010000039.1"/>
</dbReference>
<dbReference type="InterPro" id="IPR007372">
    <property type="entry name" value="Lipid/polyisoprenoid-bd_YceI"/>
</dbReference>
<protein>
    <submittedName>
        <fullName evidence="3">YceI family protein</fullName>
    </submittedName>
</protein>
<dbReference type="PANTHER" id="PTHR34406:SF1">
    <property type="entry name" value="PROTEIN YCEI"/>
    <property type="match status" value="1"/>
</dbReference>
<sequence>MTSGRGGELLVPSLPADTATYVIDPVHSNVTFCSQSRTATSARGAFRQFAGTLFLDSERPERTTLAVYVTSSSIDTGSKDRNAHMCSAPFLAAEQYPIISFWSSSAEALGTNLCRLAGSLSVKGTTRSLVVDGEYRGCSLSPQGRERVRFVGRSVLKRSEWASLWSTVTDTGEWFMGDDVELLFEMSAVKQVPVRWWP</sequence>
<reference evidence="4" key="1">
    <citation type="journal article" date="2019" name="Int. J. Syst. Evol. Microbiol.">
        <title>The Global Catalogue of Microorganisms (GCM) 10K type strain sequencing project: providing services to taxonomists for standard genome sequencing and annotation.</title>
        <authorList>
            <consortium name="The Broad Institute Genomics Platform"/>
            <consortium name="The Broad Institute Genome Sequencing Center for Infectious Disease"/>
            <person name="Wu L."/>
            <person name="Ma J."/>
        </authorList>
    </citation>
    <scope>NUCLEOTIDE SEQUENCE [LARGE SCALE GENOMIC DNA]</scope>
    <source>
        <strain evidence="4">JCM 16578</strain>
    </source>
</reference>
<comment type="similarity">
    <text evidence="1">Belongs to the UPF0312 family.</text>
</comment>
<evidence type="ECO:0000313" key="3">
    <source>
        <dbReference type="EMBL" id="GAA3897955.1"/>
    </source>
</evidence>
<dbReference type="Proteomes" id="UP001501563">
    <property type="component" value="Unassembled WGS sequence"/>
</dbReference>
<dbReference type="Pfam" id="PF04264">
    <property type="entry name" value="YceI"/>
    <property type="match status" value="1"/>
</dbReference>
<dbReference type="EMBL" id="BAAAZA010000039">
    <property type="protein sequence ID" value="GAA3897955.1"/>
    <property type="molecule type" value="Genomic_DNA"/>
</dbReference>
<evidence type="ECO:0000313" key="4">
    <source>
        <dbReference type="Proteomes" id="UP001501563"/>
    </source>
</evidence>
<dbReference type="PANTHER" id="PTHR34406">
    <property type="entry name" value="PROTEIN YCEI"/>
    <property type="match status" value="1"/>
</dbReference>
<gene>
    <name evidence="3" type="ORF">GCM10022207_77840</name>
</gene>
<accession>A0ABP7LEB0</accession>
<keyword evidence="4" id="KW-1185">Reference proteome</keyword>
<dbReference type="Gene3D" id="2.40.128.110">
    <property type="entry name" value="Lipid/polyisoprenoid-binding, YceI-like"/>
    <property type="match status" value="1"/>
</dbReference>
<evidence type="ECO:0000259" key="2">
    <source>
        <dbReference type="SMART" id="SM00867"/>
    </source>
</evidence>
<dbReference type="InterPro" id="IPR036761">
    <property type="entry name" value="TTHA0802/YceI-like_sf"/>
</dbReference>
<comment type="caution">
    <text evidence="3">The sequence shown here is derived from an EMBL/GenBank/DDBJ whole genome shotgun (WGS) entry which is preliminary data.</text>
</comment>
<organism evidence="3 4">
    <name type="scientific">Streptomyces lannensis</name>
    <dbReference type="NCBI Taxonomy" id="766498"/>
    <lineage>
        <taxon>Bacteria</taxon>
        <taxon>Bacillati</taxon>
        <taxon>Actinomycetota</taxon>
        <taxon>Actinomycetes</taxon>
        <taxon>Kitasatosporales</taxon>
        <taxon>Streptomycetaceae</taxon>
        <taxon>Streptomyces</taxon>
    </lineage>
</organism>
<dbReference type="SUPFAM" id="SSF101874">
    <property type="entry name" value="YceI-like"/>
    <property type="match status" value="1"/>
</dbReference>
<name>A0ABP7LEB0_9ACTN</name>
<feature type="domain" description="Lipid/polyisoprenoid-binding YceI-like" evidence="2">
    <location>
        <begin position="20"/>
        <end position="189"/>
    </location>
</feature>
<evidence type="ECO:0000256" key="1">
    <source>
        <dbReference type="ARBA" id="ARBA00008812"/>
    </source>
</evidence>